<evidence type="ECO:0000313" key="2">
    <source>
        <dbReference type="Proteomes" id="UP001586593"/>
    </source>
</evidence>
<keyword evidence="2" id="KW-1185">Reference proteome</keyword>
<evidence type="ECO:0008006" key="3">
    <source>
        <dbReference type="Google" id="ProtNLM"/>
    </source>
</evidence>
<gene>
    <name evidence="1" type="ORF">VTK73DRAFT_6397</name>
</gene>
<comment type="caution">
    <text evidence="1">The sequence shown here is derived from an EMBL/GenBank/DDBJ whole genome shotgun (WGS) entry which is preliminary data.</text>
</comment>
<reference evidence="1 2" key="1">
    <citation type="journal article" date="2024" name="Commun. Biol.">
        <title>Comparative genomic analysis of thermophilic fungi reveals convergent evolutionary adaptations and gene losses.</title>
        <authorList>
            <person name="Steindorff A.S."/>
            <person name="Aguilar-Pontes M.V."/>
            <person name="Robinson A.J."/>
            <person name="Andreopoulos B."/>
            <person name="LaButti K."/>
            <person name="Kuo A."/>
            <person name="Mondo S."/>
            <person name="Riley R."/>
            <person name="Otillar R."/>
            <person name="Haridas S."/>
            <person name="Lipzen A."/>
            <person name="Grimwood J."/>
            <person name="Schmutz J."/>
            <person name="Clum A."/>
            <person name="Reid I.D."/>
            <person name="Moisan M.C."/>
            <person name="Butler G."/>
            <person name="Nguyen T.T.M."/>
            <person name="Dewar K."/>
            <person name="Conant G."/>
            <person name="Drula E."/>
            <person name="Henrissat B."/>
            <person name="Hansel C."/>
            <person name="Singer S."/>
            <person name="Hutchinson M.I."/>
            <person name="de Vries R.P."/>
            <person name="Natvig D.O."/>
            <person name="Powell A.J."/>
            <person name="Tsang A."/>
            <person name="Grigoriev I.V."/>
        </authorList>
    </citation>
    <scope>NUCLEOTIDE SEQUENCE [LARGE SCALE GENOMIC DNA]</scope>
    <source>
        <strain evidence="1 2">ATCC 24622</strain>
    </source>
</reference>
<proteinExistence type="predicted"/>
<organism evidence="1 2">
    <name type="scientific">Phialemonium thermophilum</name>
    <dbReference type="NCBI Taxonomy" id="223376"/>
    <lineage>
        <taxon>Eukaryota</taxon>
        <taxon>Fungi</taxon>
        <taxon>Dikarya</taxon>
        <taxon>Ascomycota</taxon>
        <taxon>Pezizomycotina</taxon>
        <taxon>Sordariomycetes</taxon>
        <taxon>Sordariomycetidae</taxon>
        <taxon>Cephalothecales</taxon>
        <taxon>Cephalothecaceae</taxon>
        <taxon>Phialemonium</taxon>
    </lineage>
</organism>
<sequence>MTDLEIIHAYRHLLRAGLRAIQFSKPARFALRNQLRTGFREKGAQLDPDCVRRTVSFLQAAEAERGLEHRIVKNLLHVAWARERETRKSWKAQLVLRSAKKANMPDPIKSTAYKHYDMTVSMLNHTMGLCLR</sequence>
<name>A0ABR3XVH8_9PEZI</name>
<dbReference type="EMBL" id="JAZHXJ010000036">
    <property type="protein sequence ID" value="KAL1880007.1"/>
    <property type="molecule type" value="Genomic_DNA"/>
</dbReference>
<dbReference type="Proteomes" id="UP001586593">
    <property type="component" value="Unassembled WGS sequence"/>
</dbReference>
<evidence type="ECO:0000313" key="1">
    <source>
        <dbReference type="EMBL" id="KAL1880007.1"/>
    </source>
</evidence>
<accession>A0ABR3XVH8</accession>
<protein>
    <recommendedName>
        <fullName evidence="3">DUF1763-domain-containing protein</fullName>
    </recommendedName>
</protein>